<dbReference type="AlphaFoldDB" id="A0A158C7E1"/>
<dbReference type="SUPFAM" id="SSF52172">
    <property type="entry name" value="CheY-like"/>
    <property type="match status" value="1"/>
</dbReference>
<dbReference type="RefSeq" id="WP_061177116.1">
    <property type="nucleotide sequence ID" value="NZ_FCOE02000017.1"/>
</dbReference>
<dbReference type="InterPro" id="IPR051015">
    <property type="entry name" value="EvgA-like"/>
</dbReference>
<dbReference type="STRING" id="1777141.AWB80_04733"/>
<sequence length="170" mass="18798">MKREDKIKIVMADDRPVVLYGLQSWFESHERFQVAACVKTADQLFARLNAAHYDVIVLGSGLEGSRADDFALLRALRRTFPDTPVVVFTDETDAQALADMLRADAAGIVSAREEARAFERVCARVVSGAHEVVSQRIAGYRDAEDAADSSEANPDYCGVRMNVRTFIARS</sequence>
<dbReference type="PANTHER" id="PTHR45566:SF1">
    <property type="entry name" value="HTH-TYPE TRANSCRIPTIONAL REGULATOR YHJB-RELATED"/>
    <property type="match status" value="1"/>
</dbReference>
<accession>A0A158C7E1</accession>
<dbReference type="Gene3D" id="3.40.50.2300">
    <property type="match status" value="1"/>
</dbReference>
<proteinExistence type="predicted"/>
<dbReference type="OrthoDB" id="9129490at2"/>
<evidence type="ECO:0000313" key="3">
    <source>
        <dbReference type="EMBL" id="SAK78212.1"/>
    </source>
</evidence>
<dbReference type="GO" id="GO:0000160">
    <property type="term" value="P:phosphorelay signal transduction system"/>
    <property type="evidence" value="ECO:0007669"/>
    <property type="project" value="InterPro"/>
</dbReference>
<name>A0A158C7E1_9BURK</name>
<evidence type="ECO:0000259" key="2">
    <source>
        <dbReference type="PROSITE" id="PS50110"/>
    </source>
</evidence>
<comment type="caution">
    <text evidence="1">Lacks conserved residue(s) required for the propagation of feature annotation.</text>
</comment>
<evidence type="ECO:0000313" key="4">
    <source>
        <dbReference type="Proteomes" id="UP000054911"/>
    </source>
</evidence>
<dbReference type="InterPro" id="IPR011006">
    <property type="entry name" value="CheY-like_superfamily"/>
</dbReference>
<reference evidence="3" key="1">
    <citation type="submission" date="2016-01" db="EMBL/GenBank/DDBJ databases">
        <authorList>
            <person name="Peeters C."/>
        </authorList>
    </citation>
    <scope>NUCLEOTIDE SEQUENCE [LARGE SCALE GENOMIC DNA]</scope>
    <source>
        <strain evidence="3">LMG 29323</strain>
    </source>
</reference>
<dbReference type="PROSITE" id="PS50110">
    <property type="entry name" value="RESPONSE_REGULATORY"/>
    <property type="match status" value="1"/>
</dbReference>
<dbReference type="EMBL" id="FCOE02000017">
    <property type="protein sequence ID" value="SAK78212.1"/>
    <property type="molecule type" value="Genomic_DNA"/>
</dbReference>
<dbReference type="Proteomes" id="UP000054911">
    <property type="component" value="Unassembled WGS sequence"/>
</dbReference>
<dbReference type="Pfam" id="PF00072">
    <property type="entry name" value="Response_reg"/>
    <property type="match status" value="1"/>
</dbReference>
<evidence type="ECO:0000256" key="1">
    <source>
        <dbReference type="PROSITE-ProRule" id="PRU00169"/>
    </source>
</evidence>
<keyword evidence="4" id="KW-1185">Reference proteome</keyword>
<gene>
    <name evidence="3" type="ORF">AWB80_04733</name>
</gene>
<dbReference type="SMART" id="SM00448">
    <property type="entry name" value="REC"/>
    <property type="match status" value="1"/>
</dbReference>
<feature type="domain" description="Response regulatory" evidence="2">
    <location>
        <begin position="8"/>
        <end position="126"/>
    </location>
</feature>
<organism evidence="3 4">
    <name type="scientific">Caballeronia pedi</name>
    <dbReference type="NCBI Taxonomy" id="1777141"/>
    <lineage>
        <taxon>Bacteria</taxon>
        <taxon>Pseudomonadati</taxon>
        <taxon>Pseudomonadota</taxon>
        <taxon>Betaproteobacteria</taxon>
        <taxon>Burkholderiales</taxon>
        <taxon>Burkholderiaceae</taxon>
        <taxon>Caballeronia</taxon>
    </lineage>
</organism>
<protein>
    <submittedName>
        <fullName evidence="3">Two-component system, response regulator</fullName>
    </submittedName>
</protein>
<dbReference type="InterPro" id="IPR001789">
    <property type="entry name" value="Sig_transdc_resp-reg_receiver"/>
</dbReference>
<dbReference type="PANTHER" id="PTHR45566">
    <property type="entry name" value="HTH-TYPE TRANSCRIPTIONAL REGULATOR YHJB-RELATED"/>
    <property type="match status" value="1"/>
</dbReference>
<comment type="caution">
    <text evidence="3">The sequence shown here is derived from an EMBL/GenBank/DDBJ whole genome shotgun (WGS) entry which is preliminary data.</text>
</comment>